<dbReference type="RefSeq" id="WP_253653677.1">
    <property type="nucleotide sequence ID" value="NZ_BAAAOE010000001.1"/>
</dbReference>
<organism evidence="1 2">
    <name type="scientific">Williamsia serinedens</name>
    <dbReference type="NCBI Taxonomy" id="391736"/>
    <lineage>
        <taxon>Bacteria</taxon>
        <taxon>Bacillati</taxon>
        <taxon>Actinomycetota</taxon>
        <taxon>Actinomycetes</taxon>
        <taxon>Mycobacteriales</taxon>
        <taxon>Nocardiaceae</taxon>
        <taxon>Williamsia</taxon>
    </lineage>
</organism>
<proteinExistence type="predicted"/>
<evidence type="ECO:0000313" key="1">
    <source>
        <dbReference type="EMBL" id="MCP2160098.1"/>
    </source>
</evidence>
<sequence length="107" mass="11033">MTSDADLADAVASAAASVPGVTGLNAGRFGEVATFAAGRRIVGVRLHDHSGEVHIEVTLDRAVMDTAEDVRRATEEVASRPMTVVVEDVSIAEDVAPEPVDVPAPGN</sequence>
<accession>A0ABT1H0N9</accession>
<gene>
    <name evidence="1" type="ORF">LX12_001277</name>
</gene>
<evidence type="ECO:0000313" key="2">
    <source>
        <dbReference type="Proteomes" id="UP001205740"/>
    </source>
</evidence>
<comment type="caution">
    <text evidence="1">The sequence shown here is derived from an EMBL/GenBank/DDBJ whole genome shotgun (WGS) entry which is preliminary data.</text>
</comment>
<dbReference type="Proteomes" id="UP001205740">
    <property type="component" value="Unassembled WGS sequence"/>
</dbReference>
<reference evidence="1 2" key="1">
    <citation type="submission" date="2022-06" db="EMBL/GenBank/DDBJ databases">
        <title>Genomic Encyclopedia of Archaeal and Bacterial Type Strains, Phase II (KMG-II): from individual species to whole genera.</title>
        <authorList>
            <person name="Goeker M."/>
        </authorList>
    </citation>
    <scope>NUCLEOTIDE SEQUENCE [LARGE SCALE GENOMIC DNA]</scope>
    <source>
        <strain evidence="1 2">DSM 45037</strain>
    </source>
</reference>
<name>A0ABT1H0N9_9NOCA</name>
<dbReference type="EMBL" id="JAMTCG010000002">
    <property type="protein sequence ID" value="MCP2160098.1"/>
    <property type="molecule type" value="Genomic_DNA"/>
</dbReference>
<keyword evidence="2" id="KW-1185">Reference proteome</keyword>
<protein>
    <recommendedName>
        <fullName evidence="3">Asp23/Gls24 family envelope stress response protein</fullName>
    </recommendedName>
</protein>
<evidence type="ECO:0008006" key="3">
    <source>
        <dbReference type="Google" id="ProtNLM"/>
    </source>
</evidence>